<dbReference type="Proteomes" id="UP000293823">
    <property type="component" value="Unassembled WGS sequence"/>
</dbReference>
<proteinExistence type="predicted"/>
<dbReference type="Pfam" id="PF01419">
    <property type="entry name" value="Jacalin"/>
    <property type="match status" value="1"/>
</dbReference>
<gene>
    <name evidence="2" type="ORF">AA0113_g797</name>
</gene>
<sequence length="510" mass="55628">MAKAVTAVGQGFSSFRNEGCDTVVTGKVDTKQRGGGIDANIQVCTSMTDVCSALSIDASIEANCSFGSFDDRLQYTRSFAKSTTSVLIMVVANRTLGTEEITGTKFKEDYKWILDSADDLYSVGGDSFVATTTLGGQYIAFYQFDAENIQERDQLANSAKLSAHTAALSLQARLDTTITNASSYTGSKYTFVQKIFGQSHGELPDTNNIGQFALNFGEAELDAPVILKFTTQSYNTVQGRPKMTNVDKLRTIFANRMAPAKGLGTIRVAAQHALDSIAVVRAMYDVYGCGAADNTLDARQTTYKGYIDAIDKWQADAEDDIEHVRPPVPMIWSSKDSQRPLEATDIQMPAASYAIMIGPAAGGDGGGNPFDYVPSNAIRRRMRVTGIEVWSGKCINAIRTRIQYETDGSIETPTAGGPGATDNGMWDFSNMSQVIQEVSVHYSTNDWICKEITIVTNQGKYQTHAGEGDQWATWTAQPGTDCFLGFSGRFGKYVDRLMVKFVRFAPVTWE</sequence>
<protein>
    <recommendedName>
        <fullName evidence="1">Jacalin-type lectin domain-containing protein</fullName>
    </recommendedName>
</protein>
<evidence type="ECO:0000313" key="2">
    <source>
        <dbReference type="EMBL" id="RYO73051.1"/>
    </source>
</evidence>
<dbReference type="AlphaFoldDB" id="A0A4Q4SR13"/>
<reference evidence="3" key="1">
    <citation type="journal article" date="2019" name="bioRxiv">
        <title>Genomics, evolutionary history and diagnostics of the Alternaria alternata species group including apple and Asian pear pathotypes.</title>
        <authorList>
            <person name="Armitage A.D."/>
            <person name="Cockerton H.M."/>
            <person name="Sreenivasaprasad S."/>
            <person name="Woodhall J.W."/>
            <person name="Lane C.R."/>
            <person name="Harrison R.J."/>
            <person name="Clarkson J.P."/>
        </authorList>
    </citation>
    <scope>NUCLEOTIDE SEQUENCE [LARGE SCALE GENOMIC DNA]</scope>
    <source>
        <strain evidence="3">RGR 97.0016</strain>
    </source>
</reference>
<name>A0A4Q4SR13_9PLEO</name>
<evidence type="ECO:0000313" key="3">
    <source>
        <dbReference type="Proteomes" id="UP000293823"/>
    </source>
</evidence>
<dbReference type="InterPro" id="IPR036404">
    <property type="entry name" value="Jacalin-like_lectin_dom_sf"/>
</dbReference>
<dbReference type="InterPro" id="IPR001229">
    <property type="entry name" value="Jacalin-like_lectin_dom"/>
</dbReference>
<dbReference type="SUPFAM" id="SSF51101">
    <property type="entry name" value="Mannose-binding lectins"/>
    <property type="match status" value="1"/>
</dbReference>
<organism evidence="2 3">
    <name type="scientific">Alternaria arborescens</name>
    <dbReference type="NCBI Taxonomy" id="156630"/>
    <lineage>
        <taxon>Eukaryota</taxon>
        <taxon>Fungi</taxon>
        <taxon>Dikarya</taxon>
        <taxon>Ascomycota</taxon>
        <taxon>Pezizomycotina</taxon>
        <taxon>Dothideomycetes</taxon>
        <taxon>Pleosporomycetidae</taxon>
        <taxon>Pleosporales</taxon>
        <taxon>Pleosporineae</taxon>
        <taxon>Pleosporaceae</taxon>
        <taxon>Alternaria</taxon>
        <taxon>Alternaria sect. Alternaria</taxon>
    </lineage>
</organism>
<dbReference type="EMBL" id="PEJP01000002">
    <property type="protein sequence ID" value="RYO73051.1"/>
    <property type="molecule type" value="Genomic_DNA"/>
</dbReference>
<dbReference type="Gene3D" id="2.100.10.30">
    <property type="entry name" value="Jacalin-like lectin domain"/>
    <property type="match status" value="1"/>
</dbReference>
<comment type="caution">
    <text evidence="2">The sequence shown here is derived from an EMBL/GenBank/DDBJ whole genome shotgun (WGS) entry which is preliminary data.</text>
</comment>
<keyword evidence="3" id="KW-1185">Reference proteome</keyword>
<evidence type="ECO:0000259" key="1">
    <source>
        <dbReference type="Pfam" id="PF01419"/>
    </source>
</evidence>
<feature type="domain" description="Jacalin-type lectin" evidence="1">
    <location>
        <begin position="361"/>
        <end position="497"/>
    </location>
</feature>
<accession>A0A4Q4SR13</accession>
<dbReference type="OrthoDB" id="3597750at2759"/>